<accession>A0ABQ0LUI7</accession>
<evidence type="ECO:0000313" key="1">
    <source>
        <dbReference type="EMBL" id="GAT54642.1"/>
    </source>
</evidence>
<keyword evidence="2" id="KW-1185">Reference proteome</keyword>
<dbReference type="Proteomes" id="UP000815677">
    <property type="component" value="Unassembled WGS sequence"/>
</dbReference>
<dbReference type="EMBL" id="DF848729">
    <property type="protein sequence ID" value="GAT54642.1"/>
    <property type="molecule type" value="Genomic_DNA"/>
</dbReference>
<protein>
    <submittedName>
        <fullName evidence="1">Uncharacterized protein</fullName>
    </submittedName>
</protein>
<name>A0ABQ0LUI7_MYCCL</name>
<organism evidence="1 2">
    <name type="scientific">Mycena chlorophos</name>
    <name type="common">Agaric fungus</name>
    <name type="synonym">Agaricus chlorophos</name>
    <dbReference type="NCBI Taxonomy" id="658473"/>
    <lineage>
        <taxon>Eukaryota</taxon>
        <taxon>Fungi</taxon>
        <taxon>Dikarya</taxon>
        <taxon>Basidiomycota</taxon>
        <taxon>Agaricomycotina</taxon>
        <taxon>Agaricomycetes</taxon>
        <taxon>Agaricomycetidae</taxon>
        <taxon>Agaricales</taxon>
        <taxon>Marasmiineae</taxon>
        <taxon>Mycenaceae</taxon>
        <taxon>Mycena</taxon>
    </lineage>
</organism>
<gene>
    <name evidence="1" type="ORF">MCHLO_11480</name>
</gene>
<reference evidence="1" key="1">
    <citation type="submission" date="2014-09" db="EMBL/GenBank/DDBJ databases">
        <title>Genome sequence of the luminous mushroom Mycena chlorophos for searching fungal bioluminescence genes.</title>
        <authorList>
            <person name="Tanaka Y."/>
            <person name="Kasuga D."/>
            <person name="Oba Y."/>
            <person name="Hase S."/>
            <person name="Sato K."/>
            <person name="Oba Y."/>
            <person name="Sakakibara Y."/>
        </authorList>
    </citation>
    <scope>NUCLEOTIDE SEQUENCE</scope>
</reference>
<sequence>MPEHFHSLPPVSWRAELASYTLSEPLYAQLHCPILEWIGGSLPPTPPERSRSPARIYPRRSFKSFLTGCSMNADLAILLRPPPPVRFNDRCAAADVGKQVSPAGASPASDTYDLRTQLDIPSRTAHGSLRYRRLLRLLRVVRRQRYQLAYAIRHRPQMSALLALCYATHFAHAHALHSRLASVPVDGEGIRPSVALIRRCIGLEGASNSAGMCTT</sequence>
<evidence type="ECO:0000313" key="2">
    <source>
        <dbReference type="Proteomes" id="UP000815677"/>
    </source>
</evidence>
<proteinExistence type="predicted"/>